<evidence type="ECO:0000313" key="2">
    <source>
        <dbReference type="EMBL" id="PNI46511.1"/>
    </source>
</evidence>
<reference evidence="2 3" key="1">
    <citation type="submission" date="2017-12" db="EMBL/GenBank/DDBJ databases">
        <title>High-resolution comparative analysis of great ape genomes.</title>
        <authorList>
            <person name="Pollen A."/>
            <person name="Hastie A."/>
            <person name="Hormozdiari F."/>
            <person name="Dougherty M."/>
            <person name="Liu R."/>
            <person name="Chaisson M."/>
            <person name="Hoppe E."/>
            <person name="Hill C."/>
            <person name="Pang A."/>
            <person name="Hillier L."/>
            <person name="Baker C."/>
            <person name="Armstrong J."/>
            <person name="Shendure J."/>
            <person name="Paten B."/>
            <person name="Wilson R."/>
            <person name="Chao H."/>
            <person name="Schneider V."/>
            <person name="Ventura M."/>
            <person name="Kronenberg Z."/>
            <person name="Murali S."/>
            <person name="Gordon D."/>
            <person name="Cantsilieris S."/>
            <person name="Munson K."/>
            <person name="Nelson B."/>
            <person name="Raja A."/>
            <person name="Underwood J."/>
            <person name="Diekhans M."/>
            <person name="Fiddes I."/>
            <person name="Haussler D."/>
            <person name="Eichler E."/>
        </authorList>
    </citation>
    <scope>NUCLEOTIDE SEQUENCE [LARGE SCALE GENOMIC DNA]</scope>
    <source>
        <strain evidence="2">Yerkes chimp pedigree #C0471</strain>
    </source>
</reference>
<dbReference type="EMBL" id="NBAG03000291">
    <property type="protein sequence ID" value="PNI46511.1"/>
    <property type="molecule type" value="Genomic_DNA"/>
</dbReference>
<accession>A0A2J8LGX0</accession>
<protein>
    <submittedName>
        <fullName evidence="2">PSMC3 isoform 13</fullName>
    </submittedName>
</protein>
<gene>
    <name evidence="2" type="ORF">CK820_G0028890</name>
</gene>
<feature type="compositionally biased region" description="Basic and acidic residues" evidence="1">
    <location>
        <begin position="11"/>
        <end position="22"/>
    </location>
</feature>
<feature type="non-terminal residue" evidence="2">
    <location>
        <position position="1"/>
    </location>
</feature>
<name>A0A2J8LGX0_PANTR</name>
<feature type="region of interest" description="Disordered" evidence="1">
    <location>
        <begin position="1"/>
        <end position="52"/>
    </location>
</feature>
<organism evidence="2 3">
    <name type="scientific">Pan troglodytes</name>
    <name type="common">Chimpanzee</name>
    <dbReference type="NCBI Taxonomy" id="9598"/>
    <lineage>
        <taxon>Eukaryota</taxon>
        <taxon>Metazoa</taxon>
        <taxon>Chordata</taxon>
        <taxon>Craniata</taxon>
        <taxon>Vertebrata</taxon>
        <taxon>Euteleostomi</taxon>
        <taxon>Mammalia</taxon>
        <taxon>Eutheria</taxon>
        <taxon>Euarchontoglires</taxon>
        <taxon>Primates</taxon>
        <taxon>Haplorrhini</taxon>
        <taxon>Catarrhini</taxon>
        <taxon>Hominidae</taxon>
        <taxon>Pan</taxon>
    </lineage>
</organism>
<sequence length="52" mass="5174">TGRAGGPGTGARRETPLTRGKEVAGGQARWNWGGGAQDVHGGDHPAHTAAGQ</sequence>
<dbReference type="Proteomes" id="UP000236370">
    <property type="component" value="Unassembled WGS sequence"/>
</dbReference>
<evidence type="ECO:0000256" key="1">
    <source>
        <dbReference type="SAM" id="MobiDB-lite"/>
    </source>
</evidence>
<proteinExistence type="predicted"/>
<comment type="caution">
    <text evidence="2">The sequence shown here is derived from an EMBL/GenBank/DDBJ whole genome shotgun (WGS) entry which is preliminary data.</text>
</comment>
<dbReference type="AlphaFoldDB" id="A0A2J8LGX0"/>
<evidence type="ECO:0000313" key="3">
    <source>
        <dbReference type="Proteomes" id="UP000236370"/>
    </source>
</evidence>